<dbReference type="GO" id="GO:0009190">
    <property type="term" value="P:cyclic nucleotide biosynthetic process"/>
    <property type="evidence" value="ECO:0007669"/>
    <property type="project" value="InterPro"/>
</dbReference>
<evidence type="ECO:0000256" key="10">
    <source>
        <dbReference type="SAM" id="Coils"/>
    </source>
</evidence>
<dbReference type="SMART" id="SM00387">
    <property type="entry name" value="HATPase_c"/>
    <property type="match status" value="1"/>
</dbReference>
<dbReference type="InterPro" id="IPR036890">
    <property type="entry name" value="HATPase_C_sf"/>
</dbReference>
<dbReference type="InterPro" id="IPR003594">
    <property type="entry name" value="HATPase_dom"/>
</dbReference>
<dbReference type="CDD" id="cd00082">
    <property type="entry name" value="HisKA"/>
    <property type="match status" value="1"/>
</dbReference>
<proteinExistence type="inferred from homology"/>
<dbReference type="Pfam" id="PF00211">
    <property type="entry name" value="Guanylate_cyc"/>
    <property type="match status" value="1"/>
</dbReference>
<dbReference type="InterPro" id="IPR003661">
    <property type="entry name" value="HisK_dim/P_dom"/>
</dbReference>
<dbReference type="CDD" id="cd16922">
    <property type="entry name" value="HATPase_EvgS-ArcB-TorS-like"/>
    <property type="match status" value="1"/>
</dbReference>
<dbReference type="Gene3D" id="3.30.70.1230">
    <property type="entry name" value="Nucleotide cyclase"/>
    <property type="match status" value="1"/>
</dbReference>
<accession>A0A6B3N8W2</accession>
<gene>
    <name evidence="16" type="ORF">F6J89_10495</name>
</gene>
<dbReference type="AlphaFoldDB" id="A0A6B3N8W2"/>
<dbReference type="PROSITE" id="PS50110">
    <property type="entry name" value="RESPONSE_REGULATORY"/>
    <property type="match status" value="1"/>
</dbReference>
<dbReference type="Pfam" id="PF02518">
    <property type="entry name" value="HATPase_c"/>
    <property type="match status" value="1"/>
</dbReference>
<dbReference type="Pfam" id="PF00072">
    <property type="entry name" value="Response_reg"/>
    <property type="match status" value="1"/>
</dbReference>
<dbReference type="SMART" id="SM00044">
    <property type="entry name" value="CYCc"/>
    <property type="match status" value="1"/>
</dbReference>
<evidence type="ECO:0000256" key="4">
    <source>
        <dbReference type="ARBA" id="ARBA00022553"/>
    </source>
</evidence>
<reference evidence="16" key="1">
    <citation type="submission" date="2019-11" db="EMBL/GenBank/DDBJ databases">
        <title>Genomic insights into an expanded diversity of filamentous marine cyanobacteria reveals the extraordinary biosynthetic potential of Moorea and Okeania.</title>
        <authorList>
            <person name="Ferreira Leao T."/>
            <person name="Wang M."/>
            <person name="Moss N."/>
            <person name="Da Silva R."/>
            <person name="Sanders J."/>
            <person name="Nurk S."/>
            <person name="Gurevich A."/>
            <person name="Humphrey G."/>
            <person name="Reher R."/>
            <person name="Zhu Q."/>
            <person name="Belda-Ferre P."/>
            <person name="Glukhov E."/>
            <person name="Rex R."/>
            <person name="Dorrestein P.C."/>
            <person name="Knight R."/>
            <person name="Pevzner P."/>
            <person name="Gerwick W.H."/>
            <person name="Gerwick L."/>
        </authorList>
    </citation>
    <scope>NUCLEOTIDE SEQUENCE</scope>
    <source>
        <strain evidence="16">SIO1C4</strain>
    </source>
</reference>
<feature type="domain" description="Response regulatory" evidence="13">
    <location>
        <begin position="621"/>
        <end position="738"/>
    </location>
</feature>
<dbReference type="CDD" id="cd07302">
    <property type="entry name" value="CHD"/>
    <property type="match status" value="1"/>
</dbReference>
<evidence type="ECO:0000256" key="3">
    <source>
        <dbReference type="ARBA" id="ARBA00012438"/>
    </source>
</evidence>
<dbReference type="Pfam" id="PF00512">
    <property type="entry name" value="HisKA"/>
    <property type="match status" value="1"/>
</dbReference>
<dbReference type="InterPro" id="IPR011006">
    <property type="entry name" value="CheY-like_superfamily"/>
</dbReference>
<feature type="modified residue" description="4-aspartylphosphate" evidence="9">
    <location>
        <position position="671"/>
    </location>
</feature>
<dbReference type="InterPro" id="IPR001789">
    <property type="entry name" value="Sig_transdc_resp-reg_receiver"/>
</dbReference>
<feature type="coiled-coil region" evidence="10">
    <location>
        <begin position="313"/>
        <end position="347"/>
    </location>
</feature>
<evidence type="ECO:0000259" key="14">
    <source>
        <dbReference type="PROSITE" id="PS50125"/>
    </source>
</evidence>
<keyword evidence="5" id="KW-0808">Transferase</keyword>
<dbReference type="InterPro" id="IPR029787">
    <property type="entry name" value="Nucleotide_cyclase"/>
</dbReference>
<dbReference type="PROSITE" id="PS50109">
    <property type="entry name" value="HIS_KIN"/>
    <property type="match status" value="1"/>
</dbReference>
<dbReference type="InterPro" id="IPR005467">
    <property type="entry name" value="His_kinase_dom"/>
</dbReference>
<evidence type="ECO:0000259" key="12">
    <source>
        <dbReference type="PROSITE" id="PS50109"/>
    </source>
</evidence>
<evidence type="ECO:0000313" key="16">
    <source>
        <dbReference type="EMBL" id="NER28040.1"/>
    </source>
</evidence>
<evidence type="ECO:0000259" key="15">
    <source>
        <dbReference type="PROSITE" id="PS50839"/>
    </source>
</evidence>
<dbReference type="Gene3D" id="3.30.565.10">
    <property type="entry name" value="Histidine kinase-like ATPase, C-terminal domain"/>
    <property type="match status" value="1"/>
</dbReference>
<keyword evidence="7" id="KW-0902">Two-component regulatory system</keyword>
<keyword evidence="11" id="KW-0472">Membrane</keyword>
<dbReference type="GO" id="GO:0009927">
    <property type="term" value="F:histidine phosphotransfer kinase activity"/>
    <property type="evidence" value="ECO:0007669"/>
    <property type="project" value="TreeGrafter"/>
</dbReference>
<evidence type="ECO:0000256" key="8">
    <source>
        <dbReference type="ARBA" id="ARBA00074306"/>
    </source>
</evidence>
<keyword evidence="6" id="KW-0418">Kinase</keyword>
<dbReference type="InterPro" id="IPR004358">
    <property type="entry name" value="Sig_transdc_His_kin-like_C"/>
</dbReference>
<dbReference type="PANTHER" id="PTHR43047:SF72">
    <property type="entry name" value="OSMOSENSING HISTIDINE PROTEIN KINASE SLN1"/>
    <property type="match status" value="1"/>
</dbReference>
<dbReference type="InterPro" id="IPR036097">
    <property type="entry name" value="HisK_dim/P_sf"/>
</dbReference>
<evidence type="ECO:0000256" key="6">
    <source>
        <dbReference type="ARBA" id="ARBA00022777"/>
    </source>
</evidence>
<dbReference type="PROSITE" id="PS50125">
    <property type="entry name" value="GUANYLATE_CYCLASE_2"/>
    <property type="match status" value="1"/>
</dbReference>
<feature type="transmembrane region" description="Helical" evidence="11">
    <location>
        <begin position="283"/>
        <end position="305"/>
    </location>
</feature>
<evidence type="ECO:0000256" key="11">
    <source>
        <dbReference type="SAM" id="Phobius"/>
    </source>
</evidence>
<protein>
    <recommendedName>
        <fullName evidence="8">Circadian input-output histidine kinase CikA</fullName>
        <ecNumber evidence="3">2.7.13.3</ecNumber>
    </recommendedName>
</protein>
<feature type="transmembrane region" description="Helical" evidence="11">
    <location>
        <begin position="28"/>
        <end position="45"/>
    </location>
</feature>
<feature type="domain" description="Histidine kinase" evidence="12">
    <location>
        <begin position="347"/>
        <end position="576"/>
    </location>
</feature>
<dbReference type="GO" id="GO:0004016">
    <property type="term" value="F:adenylate cyclase activity"/>
    <property type="evidence" value="ECO:0007669"/>
    <property type="project" value="UniProtKB-ARBA"/>
</dbReference>
<evidence type="ECO:0000256" key="2">
    <source>
        <dbReference type="ARBA" id="ARBA00006402"/>
    </source>
</evidence>
<dbReference type="EC" id="2.7.13.3" evidence="3"/>
<dbReference type="Gene3D" id="3.40.50.2300">
    <property type="match status" value="1"/>
</dbReference>
<comment type="catalytic activity">
    <reaction evidence="1">
        <text>ATP + protein L-histidine = ADP + protein N-phospho-L-histidine.</text>
        <dbReference type="EC" id="2.7.13.3"/>
    </reaction>
</comment>
<dbReference type="SUPFAM" id="SSF55874">
    <property type="entry name" value="ATPase domain of HSP90 chaperone/DNA topoisomerase II/histidine kinase"/>
    <property type="match status" value="1"/>
</dbReference>
<dbReference type="EMBL" id="JAAHFQ010000163">
    <property type="protein sequence ID" value="NER28040.1"/>
    <property type="molecule type" value="Genomic_DNA"/>
</dbReference>
<name>A0A6B3N8W2_9CYAN</name>
<dbReference type="PANTHER" id="PTHR43047">
    <property type="entry name" value="TWO-COMPONENT HISTIDINE PROTEIN KINASE"/>
    <property type="match status" value="1"/>
</dbReference>
<dbReference type="PROSITE" id="PS50839">
    <property type="entry name" value="CHASE"/>
    <property type="match status" value="1"/>
</dbReference>
<evidence type="ECO:0000256" key="9">
    <source>
        <dbReference type="PROSITE-ProRule" id="PRU00169"/>
    </source>
</evidence>
<organism evidence="16">
    <name type="scientific">Symploca sp. SIO1C4</name>
    <dbReference type="NCBI Taxonomy" id="2607765"/>
    <lineage>
        <taxon>Bacteria</taxon>
        <taxon>Bacillati</taxon>
        <taxon>Cyanobacteriota</taxon>
        <taxon>Cyanophyceae</taxon>
        <taxon>Coleofasciculales</taxon>
        <taxon>Coleofasciculaceae</taxon>
        <taxon>Symploca</taxon>
    </lineage>
</organism>
<dbReference type="GO" id="GO:0000155">
    <property type="term" value="F:phosphorelay sensor kinase activity"/>
    <property type="evidence" value="ECO:0007669"/>
    <property type="project" value="InterPro"/>
</dbReference>
<dbReference type="SMART" id="SM00388">
    <property type="entry name" value="HisKA"/>
    <property type="match status" value="1"/>
</dbReference>
<dbReference type="SUPFAM" id="SSF55073">
    <property type="entry name" value="Nucleotide cyclase"/>
    <property type="match status" value="1"/>
</dbReference>
<dbReference type="FunFam" id="3.30.565.10:FF:000010">
    <property type="entry name" value="Sensor histidine kinase RcsC"/>
    <property type="match status" value="1"/>
</dbReference>
<comment type="similarity">
    <text evidence="2">In the N-terminal section; belongs to the phytochrome family.</text>
</comment>
<comment type="caution">
    <text evidence="16">The sequence shown here is derived from an EMBL/GenBank/DDBJ whole genome shotgun (WGS) entry which is preliminary data.</text>
</comment>
<dbReference type="PRINTS" id="PR00344">
    <property type="entry name" value="BCTRLSENSOR"/>
</dbReference>
<sequence>MPIKSLNQIFSRLSGKFISTIARAPRPYIAATLTVAMVLAIVWVLDRSERKRFLEENRVNVINQLSAVRARLEQVVNQRIYLTRGLEAYISTIDPYINQKKFESLARVIVAQQSGIRSLALYKDTIVSHIYPLAGKEGTINFNPMSIPAEREAIKRAIKNRSTVFAGPIELVPEGVVFISRTPIFLTPADGIPESGDYWGLVGIIIDQDTLFAEAGLLNISTQLQYTVRGKDGLGAAGEVFLGDADIFEREPVTLEVSLPNGSWQLAAVPAQGWPKTAPISGALWMGGGLLAILAGGLMFILVSAPARLQAAVERATIRLRRREEELKQANADLQRLDKLKDEFLANTSHELRTPLNGMIGIAESLIDGAAGAITALQQKNLLMIANSGHRLNSLVSDLLDFSKLKHKSLELKLRQVGVREIAEIVLTLSQPLVGNKDLQLINAIPPNLPLAKADENRLQQIMHNLVGNAIKFTDSGTVEITAELVNEYWEDSPDPQSPHLVIAVSDTGIGIREEQFEHIFESFAQADGSMAREHGGTGLGLTVTKQLVELHGGKVWVNSQVGKGSRFIFTLPVANGSSSVINSQFPASCLLPLKSEVNEQVPLTTEQKPELDQDKNKQFRILIVDDEPINLQVLVNHLSLENYAITQASNGIEALAMIDKGFQPDLILLDVMMPRMTGYEVCRQLRENFPANELPIVMLTAKNQVHDIVTGLSVGANDYLAKPISKNELLARLHTHLQLSKLNTSYSRFVPRQFLQLLNKSSIIDVELGDNVQRQMSILFSDIRSFTTLSESLTPEDNFKFINAYLSRMEPAIIENQGFIDKYVGDGIMALFSGNADNAVKAGISMLQRLTIYNQHRANSNYVPIKIGIGINTGYLMLGTVGGKSRMDSTVISDDVNLAARLEKLTKDYGVSLLISHQTLAYLQDPTEYSIRFIDKVKVKGKSKAVAVFELFDADEPEIKQGKLATKHIFEEGLFLYHRKAFREASERFADCLYCNPKDTVAQIYKSRSMTAQSQRLGK</sequence>
<dbReference type="SMART" id="SM00448">
    <property type="entry name" value="REC"/>
    <property type="match status" value="1"/>
</dbReference>
<keyword evidence="10" id="KW-0175">Coiled coil</keyword>
<keyword evidence="4 9" id="KW-0597">Phosphoprotein</keyword>
<dbReference type="SMART" id="SM01079">
    <property type="entry name" value="CHASE"/>
    <property type="match status" value="1"/>
</dbReference>
<dbReference type="Gene3D" id="1.10.287.130">
    <property type="match status" value="1"/>
</dbReference>
<evidence type="ECO:0000256" key="1">
    <source>
        <dbReference type="ARBA" id="ARBA00000085"/>
    </source>
</evidence>
<dbReference type="Pfam" id="PF03924">
    <property type="entry name" value="CHASE"/>
    <property type="match status" value="1"/>
</dbReference>
<evidence type="ECO:0000256" key="5">
    <source>
        <dbReference type="ARBA" id="ARBA00022679"/>
    </source>
</evidence>
<feature type="domain" description="Guanylate cyclase" evidence="14">
    <location>
        <begin position="778"/>
        <end position="904"/>
    </location>
</feature>
<evidence type="ECO:0000256" key="7">
    <source>
        <dbReference type="ARBA" id="ARBA00023012"/>
    </source>
</evidence>
<dbReference type="SUPFAM" id="SSF47384">
    <property type="entry name" value="Homodimeric domain of signal transducing histidine kinase"/>
    <property type="match status" value="1"/>
</dbReference>
<evidence type="ECO:0000259" key="13">
    <source>
        <dbReference type="PROSITE" id="PS50110"/>
    </source>
</evidence>
<keyword evidence="11" id="KW-1133">Transmembrane helix</keyword>
<dbReference type="InterPro" id="IPR001054">
    <property type="entry name" value="A/G_cyclase"/>
</dbReference>
<keyword evidence="11" id="KW-0812">Transmembrane</keyword>
<dbReference type="GO" id="GO:0005886">
    <property type="term" value="C:plasma membrane"/>
    <property type="evidence" value="ECO:0007669"/>
    <property type="project" value="TreeGrafter"/>
</dbReference>
<dbReference type="InterPro" id="IPR006189">
    <property type="entry name" value="CHASE_dom"/>
</dbReference>
<dbReference type="SUPFAM" id="SSF52172">
    <property type="entry name" value="CheY-like"/>
    <property type="match status" value="1"/>
</dbReference>
<feature type="domain" description="CHASE" evidence="15">
    <location>
        <begin position="126"/>
        <end position="267"/>
    </location>
</feature>